<name>X1GY13_9ZZZZ</name>
<evidence type="ECO:0000256" key="1">
    <source>
        <dbReference type="SAM" id="MobiDB-lite"/>
    </source>
</evidence>
<protein>
    <submittedName>
        <fullName evidence="2">Uncharacterized protein</fullName>
    </submittedName>
</protein>
<proteinExistence type="predicted"/>
<evidence type="ECO:0000313" key="2">
    <source>
        <dbReference type="EMBL" id="GAH62816.1"/>
    </source>
</evidence>
<reference evidence="2" key="1">
    <citation type="journal article" date="2014" name="Front. Microbiol.">
        <title>High frequency of phylogenetically diverse reductive dehalogenase-homologous genes in deep subseafloor sedimentary metagenomes.</title>
        <authorList>
            <person name="Kawai M."/>
            <person name="Futagami T."/>
            <person name="Toyoda A."/>
            <person name="Takaki Y."/>
            <person name="Nishi S."/>
            <person name="Hori S."/>
            <person name="Arai W."/>
            <person name="Tsubouchi T."/>
            <person name="Morono Y."/>
            <person name="Uchiyama I."/>
            <person name="Ito T."/>
            <person name="Fujiyama A."/>
            <person name="Inagaki F."/>
            <person name="Takami H."/>
        </authorList>
    </citation>
    <scope>NUCLEOTIDE SEQUENCE</scope>
    <source>
        <strain evidence="2">Expedition CK06-06</strain>
    </source>
</reference>
<feature type="non-terminal residue" evidence="2">
    <location>
        <position position="1"/>
    </location>
</feature>
<feature type="region of interest" description="Disordered" evidence="1">
    <location>
        <begin position="21"/>
        <end position="42"/>
    </location>
</feature>
<accession>X1GY13</accession>
<sequence length="75" mass="8686">AFKSLYSKNLSKLFRLKRHPAKETSLEQKPTPDKLKSEEISQKLESEDLIDKSLEKKSELDKIVDKSLDKNTKPN</sequence>
<gene>
    <name evidence="2" type="ORF">S03H2_50057</name>
</gene>
<dbReference type="AlphaFoldDB" id="X1GY13"/>
<organism evidence="2">
    <name type="scientific">marine sediment metagenome</name>
    <dbReference type="NCBI Taxonomy" id="412755"/>
    <lineage>
        <taxon>unclassified sequences</taxon>
        <taxon>metagenomes</taxon>
        <taxon>ecological metagenomes</taxon>
    </lineage>
</organism>
<comment type="caution">
    <text evidence="2">The sequence shown here is derived from an EMBL/GenBank/DDBJ whole genome shotgun (WGS) entry which is preliminary data.</text>
</comment>
<dbReference type="EMBL" id="BARU01031670">
    <property type="protein sequence ID" value="GAH62816.1"/>
    <property type="molecule type" value="Genomic_DNA"/>
</dbReference>